<evidence type="ECO:0000256" key="11">
    <source>
        <dbReference type="SAM" id="MobiDB-lite"/>
    </source>
</evidence>
<dbReference type="PANTHER" id="PTHR10701:SF0">
    <property type="entry name" value="SMALL NUCLEAR RIBONUCLEOPROTEIN-ASSOCIATED PROTEIN B"/>
    <property type="match status" value="1"/>
</dbReference>
<feature type="compositionally biased region" description="Pro residues" evidence="11">
    <location>
        <begin position="150"/>
        <end position="165"/>
    </location>
</feature>
<dbReference type="GO" id="GO:1990904">
    <property type="term" value="C:ribonucleoprotein complex"/>
    <property type="evidence" value="ECO:0007669"/>
    <property type="project" value="UniProtKB-KW"/>
</dbReference>
<dbReference type="InterPro" id="IPR010920">
    <property type="entry name" value="LSM_dom_sf"/>
</dbReference>
<keyword evidence="14" id="KW-1185">Reference proteome</keyword>
<dbReference type="Proteomes" id="UP001558652">
    <property type="component" value="Unassembled WGS sequence"/>
</dbReference>
<dbReference type="EMBL" id="JBFDAA010000010">
    <property type="protein sequence ID" value="KAL1124550.1"/>
    <property type="molecule type" value="Genomic_DNA"/>
</dbReference>
<evidence type="ECO:0000313" key="13">
    <source>
        <dbReference type="EMBL" id="KAL1124550.1"/>
    </source>
</evidence>
<sequence>MLQHINYRVRIILQDSRTFIGTFKAFDKHMNLILGDCEEFRKIKPKNTKQPEREEKRVLGFVLLRGENIVSLTVEGPPPPEEGLPRVPLPGAGGGLGSARPAGRGIPATGATVAPGLQGPVRGVGGPSQQVMTPTAPPGRGAQVAAPPQMRAPPPAAMPMMPGPPMMSKCY</sequence>
<dbReference type="GO" id="GO:0006397">
    <property type="term" value="P:mRNA processing"/>
    <property type="evidence" value="ECO:0007669"/>
    <property type="project" value="UniProtKB-KW"/>
</dbReference>
<keyword evidence="6" id="KW-0694">RNA-binding</keyword>
<evidence type="ECO:0000256" key="6">
    <source>
        <dbReference type="ARBA" id="ARBA00022884"/>
    </source>
</evidence>
<organism evidence="13 14">
    <name type="scientific">Ranatra chinensis</name>
    <dbReference type="NCBI Taxonomy" id="642074"/>
    <lineage>
        <taxon>Eukaryota</taxon>
        <taxon>Metazoa</taxon>
        <taxon>Ecdysozoa</taxon>
        <taxon>Arthropoda</taxon>
        <taxon>Hexapoda</taxon>
        <taxon>Insecta</taxon>
        <taxon>Pterygota</taxon>
        <taxon>Neoptera</taxon>
        <taxon>Paraneoptera</taxon>
        <taxon>Hemiptera</taxon>
        <taxon>Heteroptera</taxon>
        <taxon>Panheteroptera</taxon>
        <taxon>Nepomorpha</taxon>
        <taxon>Nepidae</taxon>
        <taxon>Ranatrinae</taxon>
        <taxon>Ranatra</taxon>
    </lineage>
</organism>
<dbReference type="GO" id="GO:0005634">
    <property type="term" value="C:nucleus"/>
    <property type="evidence" value="ECO:0007669"/>
    <property type="project" value="UniProtKB-SubCell"/>
</dbReference>
<evidence type="ECO:0000256" key="1">
    <source>
        <dbReference type="ARBA" id="ARBA00004123"/>
    </source>
</evidence>
<evidence type="ECO:0000256" key="8">
    <source>
        <dbReference type="ARBA" id="ARBA00023242"/>
    </source>
</evidence>
<dbReference type="PROSITE" id="PS52002">
    <property type="entry name" value="SM"/>
    <property type="match status" value="1"/>
</dbReference>
<dbReference type="GO" id="GO:0005737">
    <property type="term" value="C:cytoplasm"/>
    <property type="evidence" value="ECO:0007669"/>
    <property type="project" value="UniProtKB-SubCell"/>
</dbReference>
<evidence type="ECO:0000256" key="7">
    <source>
        <dbReference type="ARBA" id="ARBA00023187"/>
    </source>
</evidence>
<gene>
    <name evidence="13" type="ORF">AAG570_001176</name>
</gene>
<dbReference type="PANTHER" id="PTHR10701">
    <property type="entry name" value="SMALL NUCLEAR RIBONUCLEOPROTEIN-ASSOCIATED PROTEIN B AND N"/>
    <property type="match status" value="1"/>
</dbReference>
<feature type="region of interest" description="Disordered" evidence="11">
    <location>
        <begin position="126"/>
        <end position="171"/>
    </location>
</feature>
<proteinExistence type="inferred from homology"/>
<dbReference type="InterPro" id="IPR047575">
    <property type="entry name" value="Sm"/>
</dbReference>
<dbReference type="Gene3D" id="2.30.30.100">
    <property type="match status" value="1"/>
</dbReference>
<dbReference type="InterPro" id="IPR001163">
    <property type="entry name" value="Sm_dom_euk/arc"/>
</dbReference>
<keyword evidence="4" id="KW-0963">Cytoplasm</keyword>
<evidence type="ECO:0000259" key="12">
    <source>
        <dbReference type="PROSITE" id="PS52002"/>
    </source>
</evidence>
<accession>A0ABD0YB44</accession>
<dbReference type="SMART" id="SM00651">
    <property type="entry name" value="Sm"/>
    <property type="match status" value="1"/>
</dbReference>
<keyword evidence="9" id="KW-0687">Ribonucleoprotein</keyword>
<dbReference type="SUPFAM" id="SSF50182">
    <property type="entry name" value="Sm-like ribonucleoproteins"/>
    <property type="match status" value="1"/>
</dbReference>
<evidence type="ECO:0000256" key="10">
    <source>
        <dbReference type="ARBA" id="ARBA00041355"/>
    </source>
</evidence>
<evidence type="ECO:0000256" key="9">
    <source>
        <dbReference type="ARBA" id="ARBA00023274"/>
    </source>
</evidence>
<keyword evidence="8" id="KW-0539">Nucleus</keyword>
<evidence type="ECO:0000256" key="2">
    <source>
        <dbReference type="ARBA" id="ARBA00004496"/>
    </source>
</evidence>
<protein>
    <recommendedName>
        <fullName evidence="10">Sm protein B</fullName>
    </recommendedName>
</protein>
<dbReference type="AlphaFoldDB" id="A0ABD0YB44"/>
<comment type="subcellular location">
    <subcellularLocation>
        <location evidence="2">Cytoplasm</location>
    </subcellularLocation>
    <subcellularLocation>
        <location evidence="1">Nucleus</location>
    </subcellularLocation>
</comment>
<dbReference type="CDD" id="cd01717">
    <property type="entry name" value="Sm_B"/>
    <property type="match status" value="1"/>
</dbReference>
<comment type="similarity">
    <text evidence="3">Belongs to the snRNP SmB/SmN family.</text>
</comment>
<evidence type="ECO:0000313" key="14">
    <source>
        <dbReference type="Proteomes" id="UP001558652"/>
    </source>
</evidence>
<comment type="caution">
    <text evidence="13">The sequence shown here is derived from an EMBL/GenBank/DDBJ whole genome shotgun (WGS) entry which is preliminary data.</text>
</comment>
<evidence type="ECO:0000256" key="3">
    <source>
        <dbReference type="ARBA" id="ARBA00009123"/>
    </source>
</evidence>
<dbReference type="GO" id="GO:0008380">
    <property type="term" value="P:RNA splicing"/>
    <property type="evidence" value="ECO:0007669"/>
    <property type="project" value="UniProtKB-KW"/>
</dbReference>
<dbReference type="FunFam" id="2.30.30.100:FF:000004">
    <property type="entry name" value="Small nuclear ribonucleoprotein-associated proteins"/>
    <property type="match status" value="1"/>
</dbReference>
<name>A0ABD0YB44_9HEMI</name>
<reference evidence="13 14" key="1">
    <citation type="submission" date="2024-07" db="EMBL/GenBank/DDBJ databases">
        <title>Chromosome-level genome assembly of the water stick insect Ranatra chinensis (Heteroptera: Nepidae).</title>
        <authorList>
            <person name="Liu X."/>
        </authorList>
    </citation>
    <scope>NUCLEOTIDE SEQUENCE [LARGE SCALE GENOMIC DNA]</scope>
    <source>
        <strain evidence="13">Cailab_2021Rc</strain>
        <tissue evidence="13">Muscle</tissue>
    </source>
</reference>
<dbReference type="GO" id="GO:0003723">
    <property type="term" value="F:RNA binding"/>
    <property type="evidence" value="ECO:0007669"/>
    <property type="project" value="UniProtKB-KW"/>
</dbReference>
<evidence type="ECO:0000256" key="4">
    <source>
        <dbReference type="ARBA" id="ARBA00022490"/>
    </source>
</evidence>
<keyword evidence="5" id="KW-0507">mRNA processing</keyword>
<keyword evidence="7" id="KW-0508">mRNA splicing</keyword>
<dbReference type="InterPro" id="IPR050914">
    <property type="entry name" value="snRNP_SmB/NAA38-like"/>
</dbReference>
<feature type="domain" description="Sm" evidence="12">
    <location>
        <begin position="1"/>
        <end position="78"/>
    </location>
</feature>
<evidence type="ECO:0000256" key="5">
    <source>
        <dbReference type="ARBA" id="ARBA00022664"/>
    </source>
</evidence>
<dbReference type="Pfam" id="PF01423">
    <property type="entry name" value="LSM"/>
    <property type="match status" value="1"/>
</dbReference>
<feature type="region of interest" description="Disordered" evidence="11">
    <location>
        <begin position="72"/>
        <end position="100"/>
    </location>
</feature>